<dbReference type="InterPro" id="IPR007820">
    <property type="entry name" value="AbrB_fam"/>
</dbReference>
<dbReference type="GO" id="GO:0004497">
    <property type="term" value="F:monooxygenase activity"/>
    <property type="evidence" value="ECO:0007669"/>
    <property type="project" value="UniProtKB-KW"/>
</dbReference>
<dbReference type="RefSeq" id="WP_094019933.1">
    <property type="nucleotide sequence ID" value="NZ_FXYF01000002.1"/>
</dbReference>
<dbReference type="Pfam" id="PF05145">
    <property type="entry name" value="AbrB"/>
    <property type="match status" value="1"/>
</dbReference>
<dbReference type="AlphaFoldDB" id="A0A238K1W4"/>
<protein>
    <submittedName>
        <fullName evidence="2">Putative ammonia monooxygenase</fullName>
    </submittedName>
</protein>
<keyword evidence="1" id="KW-1133">Transmembrane helix</keyword>
<keyword evidence="1" id="KW-0812">Transmembrane</keyword>
<feature type="transmembrane region" description="Helical" evidence="1">
    <location>
        <begin position="331"/>
        <end position="350"/>
    </location>
</feature>
<evidence type="ECO:0000313" key="3">
    <source>
        <dbReference type="Proteomes" id="UP000207598"/>
    </source>
</evidence>
<feature type="transmembrane region" description="Helical" evidence="1">
    <location>
        <begin position="12"/>
        <end position="33"/>
    </location>
</feature>
<dbReference type="OrthoDB" id="7157734at2"/>
<dbReference type="PIRSF" id="PIRSF038991">
    <property type="entry name" value="Protein_AbrB"/>
    <property type="match status" value="1"/>
</dbReference>
<feature type="transmembrane region" description="Helical" evidence="1">
    <location>
        <begin position="209"/>
        <end position="228"/>
    </location>
</feature>
<keyword evidence="2" id="KW-0503">Monooxygenase</keyword>
<dbReference type="GO" id="GO:0016020">
    <property type="term" value="C:membrane"/>
    <property type="evidence" value="ECO:0007669"/>
    <property type="project" value="InterPro"/>
</dbReference>
<dbReference type="EMBL" id="FXYF01000002">
    <property type="protein sequence ID" value="SMX36865.1"/>
    <property type="molecule type" value="Genomic_DNA"/>
</dbReference>
<dbReference type="GO" id="GO:0010468">
    <property type="term" value="P:regulation of gene expression"/>
    <property type="evidence" value="ECO:0007669"/>
    <property type="project" value="InterPro"/>
</dbReference>
<evidence type="ECO:0000313" key="2">
    <source>
        <dbReference type="EMBL" id="SMX36865.1"/>
    </source>
</evidence>
<keyword evidence="3" id="KW-1185">Reference proteome</keyword>
<feature type="transmembrane region" description="Helical" evidence="1">
    <location>
        <begin position="154"/>
        <end position="172"/>
    </location>
</feature>
<accession>A0A238K1W4</accession>
<proteinExistence type="predicted"/>
<evidence type="ECO:0000256" key="1">
    <source>
        <dbReference type="SAM" id="Phobius"/>
    </source>
</evidence>
<feature type="transmembrane region" description="Helical" evidence="1">
    <location>
        <begin position="271"/>
        <end position="294"/>
    </location>
</feature>
<feature type="transmembrane region" description="Helical" evidence="1">
    <location>
        <begin position="240"/>
        <end position="259"/>
    </location>
</feature>
<keyword evidence="2" id="KW-0560">Oxidoreductase</keyword>
<dbReference type="PANTHER" id="PTHR38457:SF1">
    <property type="entry name" value="REGULATOR ABRB-RELATED"/>
    <property type="match status" value="1"/>
</dbReference>
<keyword evidence="1" id="KW-0472">Membrane</keyword>
<sequence>MRQDSSLSPTSLWLRRAGTLGLAALGAALFWALGLPLPFLFGPMFACLGAALLGAPLKGLGPVSKGARTILGVAVGASLTPEVFHQIPQMAGSVAFVPLYIAAIGLIGVPYFHKICGFDLPTAYFASMPGGLQDMVVFGQEAGADVRALSLIHATRVLVIVTIVPAVLVWFFENPLAEPIGAPASDLPLTELLIMTAAALGGWRLGARIGLFGAAILGPLIVTAILSLGGIIEHRPPREAILFAQFFIGIGIGVGYVGVTLHELRKDVLSGMVFVLILAVLAFIVTEMVVLLGLASPMEGFLAFAPGGQAEMTVLAIIAGADLGFVVVHHLARLILVILGAPIAAAMLGLRPRRGTKGE</sequence>
<reference evidence="2 3" key="1">
    <citation type="submission" date="2017-05" db="EMBL/GenBank/DDBJ databases">
        <authorList>
            <person name="Song R."/>
            <person name="Chenine A.L."/>
            <person name="Ruprecht R.M."/>
        </authorList>
    </citation>
    <scope>NUCLEOTIDE SEQUENCE [LARGE SCALE GENOMIC DNA]</scope>
    <source>
        <strain evidence="2 3">CECT 8898</strain>
    </source>
</reference>
<dbReference type="PANTHER" id="PTHR38457">
    <property type="entry name" value="REGULATOR ABRB-RELATED"/>
    <property type="match status" value="1"/>
</dbReference>
<feature type="transmembrane region" description="Helical" evidence="1">
    <location>
        <begin position="93"/>
        <end position="112"/>
    </location>
</feature>
<organism evidence="2 3">
    <name type="scientific">Maliponia aquimaris</name>
    <dbReference type="NCBI Taxonomy" id="1673631"/>
    <lineage>
        <taxon>Bacteria</taxon>
        <taxon>Pseudomonadati</taxon>
        <taxon>Pseudomonadota</taxon>
        <taxon>Alphaproteobacteria</taxon>
        <taxon>Rhodobacterales</taxon>
        <taxon>Paracoccaceae</taxon>
        <taxon>Maliponia</taxon>
    </lineage>
</organism>
<gene>
    <name evidence="2" type="ORF">MAA8898_01084</name>
</gene>
<name>A0A238K1W4_9RHOB</name>
<dbReference type="Proteomes" id="UP000207598">
    <property type="component" value="Unassembled WGS sequence"/>
</dbReference>